<feature type="domain" description="Alpha-L-rhamnosidase C-terminal" evidence="2">
    <location>
        <begin position="716"/>
        <end position="775"/>
    </location>
</feature>
<keyword evidence="4" id="KW-1185">Reference proteome</keyword>
<protein>
    <submittedName>
        <fullName evidence="3">Alpha-rhamnosidase</fullName>
    </submittedName>
</protein>
<dbReference type="Gene3D" id="2.60.120.260">
    <property type="entry name" value="Galactose-binding domain-like"/>
    <property type="match status" value="2"/>
</dbReference>
<dbReference type="GO" id="GO:0005975">
    <property type="term" value="P:carbohydrate metabolic process"/>
    <property type="evidence" value="ECO:0007669"/>
    <property type="project" value="InterPro"/>
</dbReference>
<dbReference type="PANTHER" id="PTHR34987">
    <property type="entry name" value="C, PUTATIVE (AFU_ORTHOLOGUE AFUA_3G02880)-RELATED"/>
    <property type="match status" value="1"/>
</dbReference>
<dbReference type="EMBL" id="JAHESC010000066">
    <property type="protein sequence ID" value="MBT1690436.1"/>
    <property type="molecule type" value="Genomic_DNA"/>
</dbReference>
<dbReference type="InterPro" id="IPR012341">
    <property type="entry name" value="6hp_glycosidase-like_sf"/>
</dbReference>
<evidence type="ECO:0000313" key="3">
    <source>
        <dbReference type="EMBL" id="MBT1690436.1"/>
    </source>
</evidence>
<proteinExistence type="predicted"/>
<dbReference type="InterPro" id="IPR035398">
    <property type="entry name" value="Bac_rhamnosid_C"/>
</dbReference>
<dbReference type="AlphaFoldDB" id="A0AAP2DE01"/>
<dbReference type="RefSeq" id="WP_254093776.1">
    <property type="nucleotide sequence ID" value="NZ_JAHESC010000066.1"/>
</dbReference>
<evidence type="ECO:0000259" key="1">
    <source>
        <dbReference type="Pfam" id="PF17389"/>
    </source>
</evidence>
<evidence type="ECO:0000259" key="2">
    <source>
        <dbReference type="Pfam" id="PF17390"/>
    </source>
</evidence>
<dbReference type="Pfam" id="PF17390">
    <property type="entry name" value="Bac_rhamnosid_C"/>
    <property type="match status" value="1"/>
</dbReference>
<feature type="domain" description="Alpha-L-rhamnosidase six-hairpin glycosidase" evidence="1">
    <location>
        <begin position="384"/>
        <end position="707"/>
    </location>
</feature>
<dbReference type="InterPro" id="IPR035396">
    <property type="entry name" value="Bac_rhamnosid6H"/>
</dbReference>
<dbReference type="Gene3D" id="1.50.10.10">
    <property type="match status" value="1"/>
</dbReference>
<gene>
    <name evidence="3" type="ORF">KK078_27975</name>
</gene>
<accession>A0AAP2DE01</accession>
<sequence length="793" mass="89473">MTPGKAMVGLITRSIVFAACMYFGRTAGHCQSPQAPPVTRPWTAEWIAPPNIIGTEYGVYYFRKNIELTTKPATFVVYISADNRYKLYVNDILVSLGPARGDTYYWNYETVDLAPYFTTGRNTVAALVWNEAEYRPEAQISVRTGFIVQGSSPAEEVLNTNNTWKCLRDAGRQPIPGYFFAASKGEMVDLNQTVKGSWTSVNFDDSGWPTAVKVLEGKLKGAAWGIDWALVPSSLPPREMTYQRIRTVRSAHGISVPAAFPEKKTPLAIPANTEVSLLLDQTFETNAYVTLQMSGGKDAGISLGYAETLYDKGSNGTRKSNRNEVEGKDFIGRKDSIISNGGAGQTFTTLNFRTYRYIRLFVKTKREPLVIDDLYGTFTGYPFKQTAHFKTDNTEIKQMLEIGWRTARLNAWETYMDCPYYEQLQYIGDTRIQAMISYYNTDDDRLARNALTQIDHSRIAEGITRSCYPTKGTQIISPFSLWYIGMLHDYWIYRNDSGFVKDKLMGTRAILDFFRKYQQADGSLKDTPYWTFVDWAGNMWGRIQGSDGSAAIYDLQLLLAYQWGEEMESSLGLKDLAAIYHQRALQLRATIQQKYWDPVRRLYADTKEKDAFSQHVNALAILAGIVDEQDMPAVANGLLQDKDLNQCTIYFKYYLHQALVKAGRGDDYMQWLGIWRENIAMGLTTWAEDSSLPTVRSECHAWGASPNIEFFRVVLGVDSGAPGFSQVNVEPHLGTLTNVAGEIPHPNGKVSVEYRLDRGKWKINIHLPPNTTGSLQWKARTYVLKPGANAFMI</sequence>
<dbReference type="InterPro" id="IPR008928">
    <property type="entry name" value="6-hairpin_glycosidase_sf"/>
</dbReference>
<dbReference type="Proteomes" id="UP001319180">
    <property type="component" value="Unassembled WGS sequence"/>
</dbReference>
<reference evidence="3 4" key="1">
    <citation type="submission" date="2021-05" db="EMBL/GenBank/DDBJ databases">
        <title>A Polyphasic approach of four new species of the genus Ohtaekwangia: Ohtaekwangia histidinii sp. nov., Ohtaekwangia cretensis sp. nov., Ohtaekwangia indiensis sp. nov., Ohtaekwangia reichenbachii sp. nov. from diverse environment.</title>
        <authorList>
            <person name="Octaviana S."/>
        </authorList>
    </citation>
    <scope>NUCLEOTIDE SEQUENCE [LARGE SCALE GENOMIC DNA]</scope>
    <source>
        <strain evidence="3 4">PWU37</strain>
    </source>
</reference>
<dbReference type="PANTHER" id="PTHR34987:SF2">
    <property type="entry name" value="B, PUTATIVE (AFU_ORTHOLOGUE AFUA_7G05040)-RELATED"/>
    <property type="match status" value="1"/>
</dbReference>
<name>A0AAP2DE01_9BACT</name>
<dbReference type="Pfam" id="PF17389">
    <property type="entry name" value="Bac_rhamnosid6H"/>
    <property type="match status" value="1"/>
</dbReference>
<dbReference type="SUPFAM" id="SSF48208">
    <property type="entry name" value="Six-hairpin glycosidases"/>
    <property type="match status" value="1"/>
</dbReference>
<organism evidence="3 4">
    <name type="scientific">Dawidia soli</name>
    <dbReference type="NCBI Taxonomy" id="2782352"/>
    <lineage>
        <taxon>Bacteria</taxon>
        <taxon>Pseudomonadati</taxon>
        <taxon>Bacteroidota</taxon>
        <taxon>Cytophagia</taxon>
        <taxon>Cytophagales</taxon>
        <taxon>Chryseotaleaceae</taxon>
        <taxon>Dawidia</taxon>
    </lineage>
</organism>
<evidence type="ECO:0000313" key="4">
    <source>
        <dbReference type="Proteomes" id="UP001319180"/>
    </source>
</evidence>
<dbReference type="Gene3D" id="2.60.420.10">
    <property type="entry name" value="Maltose phosphorylase, domain 3"/>
    <property type="match status" value="1"/>
</dbReference>
<comment type="caution">
    <text evidence="3">The sequence shown here is derived from an EMBL/GenBank/DDBJ whole genome shotgun (WGS) entry which is preliminary data.</text>
</comment>